<protein>
    <recommendedName>
        <fullName evidence="3">SEA domain-containing protein</fullName>
    </recommendedName>
</protein>
<reference evidence="4" key="2">
    <citation type="submission" date="2015-02" db="UniProtKB">
        <authorList>
            <consortium name="EnsemblMetazoa"/>
        </authorList>
    </citation>
    <scope>IDENTIFICATION</scope>
</reference>
<accession>T1IZA5</accession>
<dbReference type="AlphaFoldDB" id="T1IZA5"/>
<keyword evidence="2" id="KW-1133">Transmembrane helix</keyword>
<organism evidence="4 5">
    <name type="scientific">Strigamia maritima</name>
    <name type="common">European centipede</name>
    <name type="synonym">Geophilus maritimus</name>
    <dbReference type="NCBI Taxonomy" id="126957"/>
    <lineage>
        <taxon>Eukaryota</taxon>
        <taxon>Metazoa</taxon>
        <taxon>Ecdysozoa</taxon>
        <taxon>Arthropoda</taxon>
        <taxon>Myriapoda</taxon>
        <taxon>Chilopoda</taxon>
        <taxon>Pleurostigmophora</taxon>
        <taxon>Geophilomorpha</taxon>
        <taxon>Linotaeniidae</taxon>
        <taxon>Strigamia</taxon>
    </lineage>
</organism>
<evidence type="ECO:0000313" key="5">
    <source>
        <dbReference type="Proteomes" id="UP000014500"/>
    </source>
</evidence>
<feature type="region of interest" description="Disordered" evidence="1">
    <location>
        <begin position="808"/>
        <end position="829"/>
    </location>
</feature>
<evidence type="ECO:0000313" key="4">
    <source>
        <dbReference type="EnsemblMetazoa" id="SMAR006579-PA"/>
    </source>
</evidence>
<dbReference type="EMBL" id="JH431711">
    <property type="status" value="NOT_ANNOTATED_CDS"/>
    <property type="molecule type" value="Genomic_DNA"/>
</dbReference>
<evidence type="ECO:0000259" key="3">
    <source>
        <dbReference type="PROSITE" id="PS50024"/>
    </source>
</evidence>
<feature type="transmembrane region" description="Helical" evidence="2">
    <location>
        <begin position="124"/>
        <end position="150"/>
    </location>
</feature>
<dbReference type="EnsemblMetazoa" id="SMAR006579-RA">
    <property type="protein sequence ID" value="SMAR006579-PA"/>
    <property type="gene ID" value="SMAR006579"/>
</dbReference>
<dbReference type="SUPFAM" id="SSF82671">
    <property type="entry name" value="SEA domain"/>
    <property type="match status" value="1"/>
</dbReference>
<feature type="compositionally biased region" description="Low complexity" evidence="1">
    <location>
        <begin position="815"/>
        <end position="829"/>
    </location>
</feature>
<dbReference type="PROSITE" id="PS50024">
    <property type="entry name" value="SEA"/>
    <property type="match status" value="1"/>
</dbReference>
<dbReference type="Proteomes" id="UP000014500">
    <property type="component" value="Unassembled WGS sequence"/>
</dbReference>
<feature type="region of interest" description="Disordered" evidence="1">
    <location>
        <begin position="309"/>
        <end position="341"/>
    </location>
</feature>
<evidence type="ECO:0000256" key="2">
    <source>
        <dbReference type="SAM" id="Phobius"/>
    </source>
</evidence>
<sequence length="949" mass="105682">MRKRRYGKGIFVKGMKERVAEDASEDTSKLATSSEKNGKTSEGGLDNAAYEEDDRTAMNDIPPPTVDNKNGVELVNMNVTSGKTNGSDFTHYYMPVNTHKKLLRGEKLYVTRDPRARGISRRKVLVCAIVWFLIVVVFVLAVLAAMGIIFTSPESSESTNRSTYLTLGTDVPTVVNPDDSTFNGIASPQTMQLEFKITNLQFDNHLHDENSLRFKSLQNRLKNELYYVFLPLHVWKVAIKKFSEGSVIVQSLLYWSSDQPVVVTIQEVSDRFNEALQESNKFLGPYSVQISSVSINEKLKLNSIPVTEVTESPNTPELNVTKETRPSEFGRGMSGDWSTGTQTSTTDLWSILAGWTTEKGITTRDEEKTTSPTEHFHDYETETETETKTQSTLFVDESTLTTTSETWDIVHTMETSTITTERSSEKSTSNIEVCAGTGKCFGNDTHTDMTEEYSTTEITSTNNETTESSVSIDETDSFDNFTANATTDFIIPPFITMKDLTSTMNETNTTTDFTMLDNVTNRTFNETIYNESKLPVLITTTEDNTTITDYIYSNTANETEANYNLTSLLFNSTEFNDNATISTTYSTLIITELDVFLNESATGNNETSTVGYKNQTEKMMTTETEDIDLHNATIDTSIFAVTANDSTSAFEPTFSTETSISNNVTTQVSLFNTSSSESTTNGTQNLLSTERELLELTTVILSTIDVTTSSTTSNNEVDYANKNTIEQEIATKKTNESITESTTMQEINKSTQNVNDEVDYANKSSEEPETTTILQENEVTEAATTQSTTFDLHDDKTAAEVTVMQEETTKMQNSETYSTTPTLTNNTNVTETTTMHNNETAIKTTMMHNNETDMKTTMMHNNETVVTETTTMHYNETVMETTTMRNKETAVEITETTLSDIITPTMEKEKTLSDFKTSTENNNSTPSTTVFDEAAGEVTYSIKISISTS</sequence>
<keyword evidence="5" id="KW-1185">Reference proteome</keyword>
<dbReference type="STRING" id="126957.T1IZA5"/>
<dbReference type="HOGENOM" id="CLU_310210_0_0_1"/>
<feature type="compositionally biased region" description="Polar residues" evidence="1">
    <location>
        <begin position="309"/>
        <end position="318"/>
    </location>
</feature>
<feature type="region of interest" description="Disordered" evidence="1">
    <location>
        <begin position="17"/>
        <end position="70"/>
    </location>
</feature>
<evidence type="ECO:0000256" key="1">
    <source>
        <dbReference type="SAM" id="MobiDB-lite"/>
    </source>
</evidence>
<dbReference type="InterPro" id="IPR036364">
    <property type="entry name" value="SEA_dom_sf"/>
</dbReference>
<keyword evidence="2" id="KW-0472">Membrane</keyword>
<feature type="domain" description="SEA" evidence="3">
    <location>
        <begin position="187"/>
        <end position="300"/>
    </location>
</feature>
<keyword evidence="2" id="KW-0812">Transmembrane</keyword>
<reference evidence="5" key="1">
    <citation type="submission" date="2011-05" db="EMBL/GenBank/DDBJ databases">
        <authorList>
            <person name="Richards S.R."/>
            <person name="Qu J."/>
            <person name="Jiang H."/>
            <person name="Jhangiani S.N."/>
            <person name="Agravi P."/>
            <person name="Goodspeed R."/>
            <person name="Gross S."/>
            <person name="Mandapat C."/>
            <person name="Jackson L."/>
            <person name="Mathew T."/>
            <person name="Pu L."/>
            <person name="Thornton R."/>
            <person name="Saada N."/>
            <person name="Wilczek-Boney K.B."/>
            <person name="Lee S."/>
            <person name="Kovar C."/>
            <person name="Wu Y."/>
            <person name="Scherer S.E."/>
            <person name="Worley K.C."/>
            <person name="Muzny D.M."/>
            <person name="Gibbs R."/>
        </authorList>
    </citation>
    <scope>NUCLEOTIDE SEQUENCE</scope>
    <source>
        <strain evidence="5">Brora</strain>
    </source>
</reference>
<dbReference type="Pfam" id="PF01390">
    <property type="entry name" value="SEA"/>
    <property type="match status" value="1"/>
</dbReference>
<name>T1IZA5_STRMM</name>
<dbReference type="InterPro" id="IPR000082">
    <property type="entry name" value="SEA_dom"/>
</dbReference>
<proteinExistence type="predicted"/>